<comment type="caution">
    <text evidence="2">The sequence shown here is derived from an EMBL/GenBank/DDBJ whole genome shotgun (WGS) entry which is preliminary data.</text>
</comment>
<feature type="domain" description="START" evidence="1">
    <location>
        <begin position="52"/>
        <end position="196"/>
    </location>
</feature>
<dbReference type="PANTHER" id="PTHR45654:SF1">
    <property type="entry name" value="HOMEOBOX-LEUCINE ZIPPER PROTEIN HDG11"/>
    <property type="match status" value="1"/>
</dbReference>
<dbReference type="GO" id="GO:0003677">
    <property type="term" value="F:DNA binding"/>
    <property type="evidence" value="ECO:0007669"/>
    <property type="project" value="UniProtKB-KW"/>
</dbReference>
<reference evidence="2 3" key="1">
    <citation type="journal article" date="2018" name="Mol. Plant">
        <title>The genome of Artemisia annua provides insight into the evolution of Asteraceae family and artemisinin biosynthesis.</title>
        <authorList>
            <person name="Shen Q."/>
            <person name="Zhang L."/>
            <person name="Liao Z."/>
            <person name="Wang S."/>
            <person name="Yan T."/>
            <person name="Shi P."/>
            <person name="Liu M."/>
            <person name="Fu X."/>
            <person name="Pan Q."/>
            <person name="Wang Y."/>
            <person name="Lv Z."/>
            <person name="Lu X."/>
            <person name="Zhang F."/>
            <person name="Jiang W."/>
            <person name="Ma Y."/>
            <person name="Chen M."/>
            <person name="Hao X."/>
            <person name="Li L."/>
            <person name="Tang Y."/>
            <person name="Lv G."/>
            <person name="Zhou Y."/>
            <person name="Sun X."/>
            <person name="Brodelius P.E."/>
            <person name="Rose J.K.C."/>
            <person name="Tang K."/>
        </authorList>
    </citation>
    <scope>NUCLEOTIDE SEQUENCE [LARGE SCALE GENOMIC DNA]</scope>
    <source>
        <strain evidence="3">cv. Huhao1</strain>
        <tissue evidence="2">Leaf</tissue>
    </source>
</reference>
<dbReference type="AlphaFoldDB" id="A0A2U1QKJ6"/>
<accession>A0A2U1QKJ6</accession>
<dbReference type="Pfam" id="PF01852">
    <property type="entry name" value="START"/>
    <property type="match status" value="1"/>
</dbReference>
<dbReference type="OrthoDB" id="1024030at2759"/>
<dbReference type="PANTHER" id="PTHR45654">
    <property type="entry name" value="HOMEOBOX-LEUCINE ZIPPER PROTEIN MERISTEM L1"/>
    <property type="match status" value="1"/>
</dbReference>
<dbReference type="InterPro" id="IPR002913">
    <property type="entry name" value="START_lipid-bd_dom"/>
</dbReference>
<dbReference type="Proteomes" id="UP000245207">
    <property type="component" value="Unassembled WGS sequence"/>
</dbReference>
<dbReference type="GO" id="GO:0008289">
    <property type="term" value="F:lipid binding"/>
    <property type="evidence" value="ECO:0007669"/>
    <property type="project" value="InterPro"/>
</dbReference>
<evidence type="ECO:0000313" key="3">
    <source>
        <dbReference type="Proteomes" id="UP000245207"/>
    </source>
</evidence>
<gene>
    <name evidence="2" type="ORF">CTI12_AA018700</name>
</gene>
<dbReference type="InterPro" id="IPR042160">
    <property type="entry name" value="HD-Zip_IV"/>
</dbReference>
<evidence type="ECO:0000259" key="1">
    <source>
        <dbReference type="Pfam" id="PF01852"/>
    </source>
</evidence>
<evidence type="ECO:0000313" key="2">
    <source>
        <dbReference type="EMBL" id="PWA98541.1"/>
    </source>
</evidence>
<proteinExistence type="predicted"/>
<dbReference type="STRING" id="35608.A0A2U1QKJ6"/>
<name>A0A2U1QKJ6_ARTAN</name>
<dbReference type="EMBL" id="PKPP01000062">
    <property type="protein sequence ID" value="PWA98541.1"/>
    <property type="molecule type" value="Genomic_DNA"/>
</dbReference>
<organism evidence="2 3">
    <name type="scientific">Artemisia annua</name>
    <name type="common">Sweet wormwood</name>
    <dbReference type="NCBI Taxonomy" id="35608"/>
    <lineage>
        <taxon>Eukaryota</taxon>
        <taxon>Viridiplantae</taxon>
        <taxon>Streptophyta</taxon>
        <taxon>Embryophyta</taxon>
        <taxon>Tracheophyta</taxon>
        <taxon>Spermatophyta</taxon>
        <taxon>Magnoliopsida</taxon>
        <taxon>eudicotyledons</taxon>
        <taxon>Gunneridae</taxon>
        <taxon>Pentapetalae</taxon>
        <taxon>asterids</taxon>
        <taxon>campanulids</taxon>
        <taxon>Asterales</taxon>
        <taxon>Asteraceae</taxon>
        <taxon>Asteroideae</taxon>
        <taxon>Anthemideae</taxon>
        <taxon>Artemisiinae</taxon>
        <taxon>Artemisia</taxon>
    </lineage>
</organism>
<sequence length="203" mass="23153">MDAKYKLSVVAAVHELRELFKYENNDLWIKSEEGRDVLVQHKYQQAFPWWYNNENKNNSLSWTTEASRASALVMMDHLDLAFMLAEGEWHFTFPHMVTKEETIRDLSHGSGNTPDGVLLLGLICSHIQIRKELQATSPCMVAKRRFMNLLRAYVQIDQGMWVIAEISHCPSSDKFRRLPSGCLIQSIAKGLSKVGYLGGTYGS</sequence>
<protein>
    <submittedName>
        <fullName evidence="2">START domain-containing protein</fullName>
    </submittedName>
</protein>
<dbReference type="SUPFAM" id="SSF55961">
    <property type="entry name" value="Bet v1-like"/>
    <property type="match status" value="1"/>
</dbReference>
<keyword evidence="3" id="KW-1185">Reference proteome</keyword>